<sequence>TDVERIIIVIGRNPLTRQKISLTSGFCRDDDLSQVVRPQRRRTNERTNERKNIRSYASCLELISRLLDRGEERGGRKIKRKRREVVVVSVSVLPIEQWRWIVRVAEATILSKREDQITPVHHGATLDVLGQNKREATIDSAIRNILND</sequence>
<feature type="non-terminal residue" evidence="1">
    <location>
        <position position="148"/>
    </location>
</feature>
<name>A0ABD2A3F5_VESSQ</name>
<proteinExistence type="predicted"/>
<dbReference type="Proteomes" id="UP001607302">
    <property type="component" value="Unassembled WGS sequence"/>
</dbReference>
<dbReference type="AlphaFoldDB" id="A0ABD2A3F5"/>
<organism evidence="1 2">
    <name type="scientific">Vespula squamosa</name>
    <name type="common">Southern yellow jacket</name>
    <name type="synonym">Wasp</name>
    <dbReference type="NCBI Taxonomy" id="30214"/>
    <lineage>
        <taxon>Eukaryota</taxon>
        <taxon>Metazoa</taxon>
        <taxon>Ecdysozoa</taxon>
        <taxon>Arthropoda</taxon>
        <taxon>Hexapoda</taxon>
        <taxon>Insecta</taxon>
        <taxon>Pterygota</taxon>
        <taxon>Neoptera</taxon>
        <taxon>Endopterygota</taxon>
        <taxon>Hymenoptera</taxon>
        <taxon>Apocrita</taxon>
        <taxon>Aculeata</taxon>
        <taxon>Vespoidea</taxon>
        <taxon>Vespidae</taxon>
        <taxon>Vespinae</taxon>
        <taxon>Vespula</taxon>
    </lineage>
</organism>
<feature type="non-terminal residue" evidence="1">
    <location>
        <position position="1"/>
    </location>
</feature>
<comment type="caution">
    <text evidence="1">The sequence shown here is derived from an EMBL/GenBank/DDBJ whole genome shotgun (WGS) entry which is preliminary data.</text>
</comment>
<protein>
    <submittedName>
        <fullName evidence="1">Uncharacterized protein</fullName>
    </submittedName>
</protein>
<accession>A0ABD2A3F5</accession>
<evidence type="ECO:0000313" key="1">
    <source>
        <dbReference type="EMBL" id="KAL2714907.1"/>
    </source>
</evidence>
<evidence type="ECO:0000313" key="2">
    <source>
        <dbReference type="Proteomes" id="UP001607302"/>
    </source>
</evidence>
<dbReference type="EMBL" id="JAUDFV010000155">
    <property type="protein sequence ID" value="KAL2714907.1"/>
    <property type="molecule type" value="Genomic_DNA"/>
</dbReference>
<keyword evidence="2" id="KW-1185">Reference proteome</keyword>
<reference evidence="1 2" key="1">
    <citation type="journal article" date="2024" name="Ann. Entomol. Soc. Am.">
        <title>Genomic analyses of the southern and eastern yellowjacket wasps (Hymenoptera: Vespidae) reveal evolutionary signatures of social life.</title>
        <authorList>
            <person name="Catto M.A."/>
            <person name="Caine P.B."/>
            <person name="Orr S.E."/>
            <person name="Hunt B.G."/>
            <person name="Goodisman M.A.D."/>
        </authorList>
    </citation>
    <scope>NUCLEOTIDE SEQUENCE [LARGE SCALE GENOMIC DNA]</scope>
    <source>
        <strain evidence="1">233</strain>
        <tissue evidence="1">Head and thorax</tissue>
    </source>
</reference>
<gene>
    <name evidence="1" type="ORF">V1478_014605</name>
</gene>